<keyword evidence="3" id="KW-1185">Reference proteome</keyword>
<feature type="region of interest" description="Disordered" evidence="1">
    <location>
        <begin position="1"/>
        <end position="199"/>
    </location>
</feature>
<feature type="compositionally biased region" description="Basic residues" evidence="1">
    <location>
        <begin position="28"/>
        <end position="37"/>
    </location>
</feature>
<dbReference type="OrthoDB" id="4579481at2759"/>
<proteinExistence type="predicted"/>
<feature type="compositionally biased region" description="Basic and acidic residues" evidence="1">
    <location>
        <begin position="38"/>
        <end position="52"/>
    </location>
</feature>
<dbReference type="EMBL" id="LKEA01000011">
    <property type="protein sequence ID" value="ROW06005.1"/>
    <property type="molecule type" value="Genomic_DNA"/>
</dbReference>
<evidence type="ECO:0000256" key="1">
    <source>
        <dbReference type="SAM" id="MobiDB-lite"/>
    </source>
</evidence>
<feature type="compositionally biased region" description="Basic and acidic residues" evidence="1">
    <location>
        <begin position="270"/>
        <end position="292"/>
    </location>
</feature>
<reference evidence="2 3" key="1">
    <citation type="submission" date="2015-09" db="EMBL/GenBank/DDBJ databases">
        <title>Host preference determinants of Valsa canker pathogens revealed by comparative genomics.</title>
        <authorList>
            <person name="Yin Z."/>
            <person name="Huang L."/>
        </authorList>
    </citation>
    <scope>NUCLEOTIDE SEQUENCE [LARGE SCALE GENOMIC DNA]</scope>
    <source>
        <strain evidence="2 3">03-1</strain>
    </source>
</reference>
<feature type="compositionally biased region" description="Polar residues" evidence="1">
    <location>
        <begin position="98"/>
        <end position="109"/>
    </location>
</feature>
<dbReference type="Proteomes" id="UP000283895">
    <property type="component" value="Unassembled WGS sequence"/>
</dbReference>
<feature type="compositionally biased region" description="Basic and acidic residues" evidence="1">
    <location>
        <begin position="1"/>
        <end position="27"/>
    </location>
</feature>
<dbReference type="AlphaFoldDB" id="A0A423WR59"/>
<comment type="caution">
    <text evidence="2">The sequence shown here is derived from an EMBL/GenBank/DDBJ whole genome shotgun (WGS) entry which is preliminary data.</text>
</comment>
<feature type="compositionally biased region" description="Basic and acidic residues" evidence="1">
    <location>
        <begin position="64"/>
        <end position="74"/>
    </location>
</feature>
<dbReference type="STRING" id="356882.A0A423WR59"/>
<feature type="compositionally biased region" description="Basic and acidic residues" evidence="1">
    <location>
        <begin position="245"/>
        <end position="255"/>
    </location>
</feature>
<feature type="compositionally biased region" description="Basic and acidic residues" evidence="1">
    <location>
        <begin position="121"/>
        <end position="137"/>
    </location>
</feature>
<organism evidence="2 3">
    <name type="scientific">Cytospora schulzeri</name>
    <dbReference type="NCBI Taxonomy" id="448051"/>
    <lineage>
        <taxon>Eukaryota</taxon>
        <taxon>Fungi</taxon>
        <taxon>Dikarya</taxon>
        <taxon>Ascomycota</taxon>
        <taxon>Pezizomycotina</taxon>
        <taxon>Sordariomycetes</taxon>
        <taxon>Sordariomycetidae</taxon>
        <taxon>Diaporthales</taxon>
        <taxon>Cytosporaceae</taxon>
        <taxon>Cytospora</taxon>
    </lineage>
</organism>
<accession>A0A423WR59</accession>
<sequence>MGKGRPDMMDIDRVTKKKVLQDKVTKHEGKHKKPVRHIKSDDSDNESEKGLLDQEGGVSLIQGIDDKSESNEAKKQRKKGERVREEVLKRLIEEDLGPSQSASSLQVETDAQRKKKKKTEKRNAKRAEERQMAKEAAAKALGGPTPTGGDDIFMTDVKSTSNNLERLKSAASEDEDMEDGGAPLPNRKPGYTAPPSGVNRAIRRRFMLIEREKAKIKKDLGVPEGSDEKVEEVKQLLDEFIERLDAKTAERDSNKKARKRRDAARKHDNKSKLLEKASLKERREKPKMSRDN</sequence>
<name>A0A423WR59_9PEZI</name>
<feature type="compositionally biased region" description="Basic residues" evidence="1">
    <location>
        <begin position="256"/>
        <end position="269"/>
    </location>
</feature>
<gene>
    <name evidence="2" type="ORF">VMCG_04653</name>
</gene>
<protein>
    <submittedName>
        <fullName evidence="2">Uncharacterized protein</fullName>
    </submittedName>
</protein>
<feature type="compositionally biased region" description="Basic and acidic residues" evidence="1">
    <location>
        <begin position="82"/>
        <end position="93"/>
    </location>
</feature>
<evidence type="ECO:0000313" key="2">
    <source>
        <dbReference type="EMBL" id="ROW06005.1"/>
    </source>
</evidence>
<feature type="region of interest" description="Disordered" evidence="1">
    <location>
        <begin position="245"/>
        <end position="292"/>
    </location>
</feature>
<evidence type="ECO:0000313" key="3">
    <source>
        <dbReference type="Proteomes" id="UP000283895"/>
    </source>
</evidence>